<accession>A0ABS2ID37</accession>
<gene>
    <name evidence="5" type="ORF">JQX08_09925</name>
</gene>
<dbReference type="Pfam" id="PF14870">
    <property type="entry name" value="PSII_BNR"/>
    <property type="match status" value="1"/>
</dbReference>
<keyword evidence="1" id="KW-0602">Photosynthesis</keyword>
<organism evidence="5 6">
    <name type="scientific">Zestomonas insulae</name>
    <dbReference type="NCBI Taxonomy" id="2809017"/>
    <lineage>
        <taxon>Bacteria</taxon>
        <taxon>Pseudomonadati</taxon>
        <taxon>Pseudomonadota</taxon>
        <taxon>Gammaproteobacteria</taxon>
        <taxon>Pseudomonadales</taxon>
        <taxon>Pseudomonadaceae</taxon>
        <taxon>Zestomonas</taxon>
    </lineage>
</organism>
<feature type="chain" id="PRO_5046424449" evidence="3">
    <location>
        <begin position="27"/>
        <end position="367"/>
    </location>
</feature>
<sequence length="367" mass="38418">MNWHHASAAFLVTLLCAAGGATESKAANQPSPTISLTTQALPPAHPNKVMLMSVAAAGDRLVSVGENGTIALSDDEGRTWRNAVRVPVSVALTNVAFASPTIGWAIGHQGVVLRSDDGGQSWTEQANGISLAQAAVDYWTREVAAGNQAAEIGLENARYLLEDGPEKPLLALSVTDEQHLTVVGAFGIAFKSTDGGKSWLPYSSLENEGRLHLYGITEIAGKTLIAGEQGLLLSEGQVVPSPYEGSFFGVVSDSETSVVAYGLRGNLAVSADGGAHWQAFRAGEAGFTCGIRLADGSLLLGNQAGQVFVRRRIGSPFEKLNWQAHVPLTGVVQMPSGDLVFSSLAGIVRLPASELSSPSEQNMGMNQ</sequence>
<evidence type="ECO:0000256" key="1">
    <source>
        <dbReference type="ARBA" id="ARBA00022531"/>
    </source>
</evidence>
<name>A0ABS2ID37_9GAMM</name>
<dbReference type="SUPFAM" id="SSF110296">
    <property type="entry name" value="Oligoxyloglucan reducing end-specific cellobiohydrolase"/>
    <property type="match status" value="1"/>
</dbReference>
<evidence type="ECO:0000256" key="3">
    <source>
        <dbReference type="SAM" id="SignalP"/>
    </source>
</evidence>
<dbReference type="GO" id="GO:0016787">
    <property type="term" value="F:hydrolase activity"/>
    <property type="evidence" value="ECO:0007669"/>
    <property type="project" value="UniProtKB-KW"/>
</dbReference>
<dbReference type="PANTHER" id="PTHR47199">
    <property type="entry name" value="PHOTOSYSTEM II STABILITY/ASSEMBLY FACTOR HCF136, CHLOROPLASTIC"/>
    <property type="match status" value="1"/>
</dbReference>
<dbReference type="InterPro" id="IPR028203">
    <property type="entry name" value="PSII_CF48-like_dom"/>
</dbReference>
<dbReference type="InterPro" id="IPR015943">
    <property type="entry name" value="WD40/YVTN_repeat-like_dom_sf"/>
</dbReference>
<dbReference type="EMBL" id="JAFEUP010000003">
    <property type="protein sequence ID" value="MBM7061024.1"/>
    <property type="molecule type" value="Genomic_DNA"/>
</dbReference>
<keyword evidence="3" id="KW-0732">Signal</keyword>
<feature type="signal peptide" evidence="3">
    <location>
        <begin position="1"/>
        <end position="26"/>
    </location>
</feature>
<dbReference type="CDD" id="cd15482">
    <property type="entry name" value="Sialidase_non-viral"/>
    <property type="match status" value="1"/>
</dbReference>
<comment type="caution">
    <text evidence="5">The sequence shown here is derived from an EMBL/GenBank/DDBJ whole genome shotgun (WGS) entry which is preliminary data.</text>
</comment>
<dbReference type="RefSeq" id="WP_205348224.1">
    <property type="nucleotide sequence ID" value="NZ_JAFEUP010000003.1"/>
</dbReference>
<keyword evidence="6" id="KW-1185">Reference proteome</keyword>
<protein>
    <submittedName>
        <fullName evidence="5">Glycosyl hydrolase</fullName>
    </submittedName>
</protein>
<proteinExistence type="predicted"/>
<keyword evidence="5" id="KW-0378">Hydrolase</keyword>
<evidence type="ECO:0000313" key="5">
    <source>
        <dbReference type="EMBL" id="MBM7061024.1"/>
    </source>
</evidence>
<dbReference type="Proteomes" id="UP000717995">
    <property type="component" value="Unassembled WGS sequence"/>
</dbReference>
<feature type="domain" description="Photosynthesis system II assembly factor Ycf48/Hcf136-like" evidence="4">
    <location>
        <begin position="47"/>
        <end position="114"/>
    </location>
</feature>
<keyword evidence="2" id="KW-0604">Photosystem II</keyword>
<evidence type="ECO:0000259" key="4">
    <source>
        <dbReference type="Pfam" id="PF14870"/>
    </source>
</evidence>
<dbReference type="PANTHER" id="PTHR47199:SF2">
    <property type="entry name" value="PHOTOSYSTEM II STABILITY_ASSEMBLY FACTOR HCF136, CHLOROPLASTIC"/>
    <property type="match status" value="1"/>
</dbReference>
<dbReference type="Gene3D" id="2.130.10.10">
    <property type="entry name" value="YVTN repeat-like/Quinoprotein amine dehydrogenase"/>
    <property type="match status" value="2"/>
</dbReference>
<evidence type="ECO:0000256" key="2">
    <source>
        <dbReference type="ARBA" id="ARBA00023276"/>
    </source>
</evidence>
<reference evidence="5 6" key="1">
    <citation type="submission" date="2021-02" db="EMBL/GenBank/DDBJ databases">
        <authorList>
            <person name="Lee D.-H."/>
        </authorList>
    </citation>
    <scope>NUCLEOTIDE SEQUENCE [LARGE SCALE GENOMIC DNA]</scope>
    <source>
        <strain evidence="5 6">UL073</strain>
    </source>
</reference>
<evidence type="ECO:0000313" key="6">
    <source>
        <dbReference type="Proteomes" id="UP000717995"/>
    </source>
</evidence>